<dbReference type="SUPFAM" id="SSF46785">
    <property type="entry name" value="Winged helix' DNA-binding domain"/>
    <property type="match status" value="1"/>
</dbReference>
<evidence type="ECO:0000256" key="1">
    <source>
        <dbReference type="ARBA" id="ARBA00023015"/>
    </source>
</evidence>
<keyword evidence="3" id="KW-0804">Transcription</keyword>
<dbReference type="GO" id="GO:0005829">
    <property type="term" value="C:cytosol"/>
    <property type="evidence" value="ECO:0007669"/>
    <property type="project" value="TreeGrafter"/>
</dbReference>
<dbReference type="SUPFAM" id="SSF51206">
    <property type="entry name" value="cAMP-binding domain-like"/>
    <property type="match status" value="1"/>
</dbReference>
<comment type="caution">
    <text evidence="6">The sequence shown here is derived from an EMBL/GenBank/DDBJ whole genome shotgun (WGS) entry which is preliminary data.</text>
</comment>
<dbReference type="SMART" id="SM00100">
    <property type="entry name" value="cNMP"/>
    <property type="match status" value="1"/>
</dbReference>
<dbReference type="PRINTS" id="PR00034">
    <property type="entry name" value="HTHCRP"/>
</dbReference>
<keyword evidence="1" id="KW-0805">Transcription regulation</keyword>
<dbReference type="InterPro" id="IPR000595">
    <property type="entry name" value="cNMP-bd_dom"/>
</dbReference>
<keyword evidence="7" id="KW-1185">Reference proteome</keyword>
<dbReference type="Gene3D" id="2.60.120.10">
    <property type="entry name" value="Jelly Rolls"/>
    <property type="match status" value="1"/>
</dbReference>
<dbReference type="PANTHER" id="PTHR24567:SF28">
    <property type="entry name" value="LISTERIOLYSIN REGULATORY PROTEIN"/>
    <property type="match status" value="1"/>
</dbReference>
<dbReference type="GO" id="GO:0003700">
    <property type="term" value="F:DNA-binding transcription factor activity"/>
    <property type="evidence" value="ECO:0007669"/>
    <property type="project" value="TreeGrafter"/>
</dbReference>
<dbReference type="CDD" id="cd00092">
    <property type="entry name" value="HTH_CRP"/>
    <property type="match status" value="1"/>
</dbReference>
<reference evidence="6 7" key="1">
    <citation type="submission" date="2007-01" db="EMBL/GenBank/DDBJ databases">
        <authorList>
            <person name="Haygood M."/>
            <person name="Podell S."/>
            <person name="Anderson C."/>
            <person name="Hopkinson B."/>
            <person name="Roe K."/>
            <person name="Barbeau K."/>
            <person name="Gaasterland T."/>
            <person name="Ferriera S."/>
            <person name="Johnson J."/>
            <person name="Kravitz S."/>
            <person name="Beeson K."/>
            <person name="Sutton G."/>
            <person name="Rogers Y.-H."/>
            <person name="Friedman R."/>
            <person name="Frazier M."/>
            <person name="Venter J.C."/>
        </authorList>
    </citation>
    <scope>NUCLEOTIDE SEQUENCE [LARGE SCALE GENOMIC DNA]</scope>
    <source>
        <strain evidence="6 7">ATCC 23134</strain>
    </source>
</reference>
<dbReference type="SMART" id="SM00419">
    <property type="entry name" value="HTH_CRP"/>
    <property type="match status" value="1"/>
</dbReference>
<dbReference type="InterPro" id="IPR018490">
    <property type="entry name" value="cNMP-bd_dom_sf"/>
</dbReference>
<evidence type="ECO:0000259" key="5">
    <source>
        <dbReference type="PROSITE" id="PS51063"/>
    </source>
</evidence>
<evidence type="ECO:0000256" key="2">
    <source>
        <dbReference type="ARBA" id="ARBA00023125"/>
    </source>
</evidence>
<proteinExistence type="predicted"/>
<dbReference type="AlphaFoldDB" id="A1ZYH2"/>
<dbReference type="InterPro" id="IPR014710">
    <property type="entry name" value="RmlC-like_jellyroll"/>
</dbReference>
<dbReference type="eggNOG" id="COG0664">
    <property type="taxonomic scope" value="Bacteria"/>
</dbReference>
<dbReference type="InterPro" id="IPR012318">
    <property type="entry name" value="HTH_CRP"/>
</dbReference>
<dbReference type="CDD" id="cd00038">
    <property type="entry name" value="CAP_ED"/>
    <property type="match status" value="1"/>
</dbReference>
<dbReference type="Pfam" id="PF00027">
    <property type="entry name" value="cNMP_binding"/>
    <property type="match status" value="1"/>
</dbReference>
<dbReference type="GO" id="GO:0003677">
    <property type="term" value="F:DNA binding"/>
    <property type="evidence" value="ECO:0007669"/>
    <property type="project" value="UniProtKB-KW"/>
</dbReference>
<dbReference type="PROSITE" id="PS50042">
    <property type="entry name" value="CNMP_BINDING_3"/>
    <property type="match status" value="1"/>
</dbReference>
<protein>
    <submittedName>
        <fullName evidence="6">Cyclic nucleotide-binding domain protein</fullName>
    </submittedName>
</protein>
<dbReference type="RefSeq" id="WP_002704571.1">
    <property type="nucleotide sequence ID" value="NZ_AAWS01000066.1"/>
</dbReference>
<evidence type="ECO:0000256" key="3">
    <source>
        <dbReference type="ARBA" id="ARBA00023163"/>
    </source>
</evidence>
<dbReference type="Pfam" id="PF13545">
    <property type="entry name" value="HTH_Crp_2"/>
    <property type="match status" value="1"/>
</dbReference>
<evidence type="ECO:0000313" key="6">
    <source>
        <dbReference type="EMBL" id="EAY24556.1"/>
    </source>
</evidence>
<dbReference type="EMBL" id="AAWS01000066">
    <property type="protein sequence ID" value="EAY24556.1"/>
    <property type="molecule type" value="Genomic_DNA"/>
</dbReference>
<dbReference type="OrthoDB" id="667966at2"/>
<accession>A1ZYH2</accession>
<feature type="domain" description="HTH crp-type" evidence="5">
    <location>
        <begin position="130"/>
        <end position="195"/>
    </location>
</feature>
<dbReference type="Proteomes" id="UP000004095">
    <property type="component" value="Unassembled WGS sequence"/>
</dbReference>
<organism evidence="6 7">
    <name type="scientific">Microscilla marina ATCC 23134</name>
    <dbReference type="NCBI Taxonomy" id="313606"/>
    <lineage>
        <taxon>Bacteria</taxon>
        <taxon>Pseudomonadati</taxon>
        <taxon>Bacteroidota</taxon>
        <taxon>Cytophagia</taxon>
        <taxon>Cytophagales</taxon>
        <taxon>Microscillaceae</taxon>
        <taxon>Microscilla</taxon>
    </lineage>
</organism>
<evidence type="ECO:0000259" key="4">
    <source>
        <dbReference type="PROSITE" id="PS50042"/>
    </source>
</evidence>
<gene>
    <name evidence="6" type="ORF">M23134_06959</name>
</gene>
<keyword evidence="2" id="KW-0238">DNA-binding</keyword>
<name>A1ZYH2_MICM2</name>
<dbReference type="PROSITE" id="PS51063">
    <property type="entry name" value="HTH_CRP_2"/>
    <property type="match status" value="1"/>
</dbReference>
<dbReference type="InterPro" id="IPR036390">
    <property type="entry name" value="WH_DNA-bd_sf"/>
</dbReference>
<dbReference type="InterPro" id="IPR050397">
    <property type="entry name" value="Env_Response_Regulators"/>
</dbReference>
<evidence type="ECO:0000313" key="7">
    <source>
        <dbReference type="Proteomes" id="UP000004095"/>
    </source>
</evidence>
<feature type="domain" description="Cyclic nucleotide-binding" evidence="4">
    <location>
        <begin position="1"/>
        <end position="116"/>
    </location>
</feature>
<sequence length="195" mass="22972">MIKESILQQYEAEVQVLNKGDILFMEGEMPRHYYQIKEGEIKVSNYNNEGKEFMQGIFYEKQSFGEPPLLGNFPYPATSQALKTTTVYRLPLNRFIELLQNNFEVHWQLTSTLSQRLRYKAMIMKEISSHSPEHRILTLIDYLKKHTTTTDRFEVKLTRQQIADLTGLRVETVIRAIKNLEAQQEVQIIGRKVYR</sequence>
<dbReference type="PANTHER" id="PTHR24567">
    <property type="entry name" value="CRP FAMILY TRANSCRIPTIONAL REGULATORY PROTEIN"/>
    <property type="match status" value="1"/>
</dbReference>